<keyword evidence="2" id="KW-1185">Reference proteome</keyword>
<proteinExistence type="predicted"/>
<name>A0A7Y0QHD2_CELFI</name>
<reference evidence="1 2" key="1">
    <citation type="submission" date="2020-04" db="EMBL/GenBank/DDBJ databases">
        <title>Sequencing and Assembly of C. fimi.</title>
        <authorList>
            <person name="Ramsey A.R."/>
        </authorList>
    </citation>
    <scope>NUCLEOTIDE SEQUENCE [LARGE SCALE GENOMIC DNA]</scope>
    <source>
        <strain evidence="1 2">SB</strain>
    </source>
</reference>
<dbReference type="EMBL" id="JABCJJ010000008">
    <property type="protein sequence ID" value="NMR20058.1"/>
    <property type="molecule type" value="Genomic_DNA"/>
</dbReference>
<evidence type="ECO:0000313" key="1">
    <source>
        <dbReference type="EMBL" id="NMR20058.1"/>
    </source>
</evidence>
<comment type="caution">
    <text evidence="1">The sequence shown here is derived from an EMBL/GenBank/DDBJ whole genome shotgun (WGS) entry which is preliminary data.</text>
</comment>
<dbReference type="RefSeq" id="WP_169324430.1">
    <property type="nucleotide sequence ID" value="NZ_JABCJJ010000008.1"/>
</dbReference>
<sequence length="63" mass="6330">MAHVGGWWPRTNTPEIAKLARDAVSVPGVTVGTPIVAVSPAGVVDGTPVAGAWTAADLLAAWP</sequence>
<evidence type="ECO:0000313" key="2">
    <source>
        <dbReference type="Proteomes" id="UP000562124"/>
    </source>
</evidence>
<gene>
    <name evidence="1" type="ORF">HIR71_07455</name>
</gene>
<organism evidence="1 2">
    <name type="scientific">Cellulomonas fimi</name>
    <dbReference type="NCBI Taxonomy" id="1708"/>
    <lineage>
        <taxon>Bacteria</taxon>
        <taxon>Bacillati</taxon>
        <taxon>Actinomycetota</taxon>
        <taxon>Actinomycetes</taxon>
        <taxon>Micrococcales</taxon>
        <taxon>Cellulomonadaceae</taxon>
        <taxon>Cellulomonas</taxon>
    </lineage>
</organism>
<dbReference type="Proteomes" id="UP000562124">
    <property type="component" value="Unassembled WGS sequence"/>
</dbReference>
<protein>
    <submittedName>
        <fullName evidence="1">Uncharacterized protein</fullName>
    </submittedName>
</protein>
<accession>A0A7Y0QHD2</accession>
<dbReference type="AlphaFoldDB" id="A0A7Y0QHD2"/>